<organism evidence="1">
    <name type="scientific">uncultured Caudovirales phage</name>
    <dbReference type="NCBI Taxonomy" id="2100421"/>
    <lineage>
        <taxon>Viruses</taxon>
        <taxon>Duplodnaviria</taxon>
        <taxon>Heunggongvirae</taxon>
        <taxon>Uroviricota</taxon>
        <taxon>Caudoviricetes</taxon>
        <taxon>Peduoviridae</taxon>
        <taxon>Maltschvirus</taxon>
        <taxon>Maltschvirus maltsch</taxon>
    </lineage>
</organism>
<sequence length="92" mass="10212">MSIRHHLAISAIQNHEQDLSVLLSYMQAAVSECSLMQLMPHRDAAVLLLASQVAYITGTDTPVRLKYTDHYAVCAEEMVNDITAIRSPTNIN</sequence>
<evidence type="ECO:0000313" key="2">
    <source>
        <dbReference type="EMBL" id="CAB4134841.1"/>
    </source>
</evidence>
<accession>A0A6J5LG07</accession>
<gene>
    <name evidence="1" type="ORF">UFOVP121_17</name>
    <name evidence="2" type="ORF">UFOVP277_22</name>
</gene>
<protein>
    <submittedName>
        <fullName evidence="1">Uncharacterized protein</fullName>
    </submittedName>
</protein>
<proteinExistence type="predicted"/>
<name>A0A6J5LG07_9CAUD</name>
<reference evidence="1" key="1">
    <citation type="submission" date="2020-04" db="EMBL/GenBank/DDBJ databases">
        <authorList>
            <person name="Chiriac C."/>
            <person name="Salcher M."/>
            <person name="Ghai R."/>
            <person name="Kavagutti S V."/>
        </authorList>
    </citation>
    <scope>NUCLEOTIDE SEQUENCE</scope>
</reference>
<dbReference type="EMBL" id="LR796293">
    <property type="protein sequence ID" value="CAB4134841.1"/>
    <property type="molecule type" value="Genomic_DNA"/>
</dbReference>
<dbReference type="EMBL" id="LR796243">
    <property type="protein sequence ID" value="CAB4130589.1"/>
    <property type="molecule type" value="Genomic_DNA"/>
</dbReference>
<evidence type="ECO:0000313" key="1">
    <source>
        <dbReference type="EMBL" id="CAB4130589.1"/>
    </source>
</evidence>